<sequence>MTGREGAVPTAPCEFPTGGEGRRCPPVSGLSTSHAKIRALVEQAMAALKTWRLLRRLRYSTTRMTSLVPTVLTLPLACSN</sequence>
<dbReference type="EMBL" id="BMWD01000014">
    <property type="protein sequence ID" value="GGX70201.1"/>
    <property type="molecule type" value="Genomic_DNA"/>
</dbReference>
<gene>
    <name evidence="2" type="ORF">GCM10010515_42380</name>
</gene>
<name>A0A918NIM3_9ACTN</name>
<dbReference type="AlphaFoldDB" id="A0A918NIM3"/>
<keyword evidence="3" id="KW-1185">Reference proteome</keyword>
<reference evidence="2" key="1">
    <citation type="journal article" date="2014" name="Int. J. Syst. Evol. Microbiol.">
        <title>Complete genome sequence of Corynebacterium casei LMG S-19264T (=DSM 44701T), isolated from a smear-ripened cheese.</title>
        <authorList>
            <consortium name="US DOE Joint Genome Institute (JGI-PGF)"/>
            <person name="Walter F."/>
            <person name="Albersmeier A."/>
            <person name="Kalinowski J."/>
            <person name="Ruckert C."/>
        </authorList>
    </citation>
    <scope>NUCLEOTIDE SEQUENCE</scope>
    <source>
        <strain evidence="2">JCM 4956</strain>
    </source>
</reference>
<protein>
    <recommendedName>
        <fullName evidence="4">DDE Tnp4 domain-containing protein</fullName>
    </recommendedName>
</protein>
<accession>A0A918NIM3</accession>
<organism evidence="2 3">
    <name type="scientific">Streptomyces fructofermentans</name>
    <dbReference type="NCBI Taxonomy" id="152141"/>
    <lineage>
        <taxon>Bacteria</taxon>
        <taxon>Bacillati</taxon>
        <taxon>Actinomycetota</taxon>
        <taxon>Actinomycetes</taxon>
        <taxon>Kitasatosporales</taxon>
        <taxon>Streptomycetaceae</taxon>
        <taxon>Streptomyces</taxon>
    </lineage>
</organism>
<evidence type="ECO:0000313" key="3">
    <source>
        <dbReference type="Proteomes" id="UP000645555"/>
    </source>
</evidence>
<dbReference type="Proteomes" id="UP000645555">
    <property type="component" value="Unassembled WGS sequence"/>
</dbReference>
<reference evidence="2" key="2">
    <citation type="submission" date="2020-09" db="EMBL/GenBank/DDBJ databases">
        <authorList>
            <person name="Sun Q."/>
            <person name="Ohkuma M."/>
        </authorList>
    </citation>
    <scope>NUCLEOTIDE SEQUENCE</scope>
    <source>
        <strain evidence="2">JCM 4956</strain>
    </source>
</reference>
<proteinExistence type="predicted"/>
<comment type="caution">
    <text evidence="2">The sequence shown here is derived from an EMBL/GenBank/DDBJ whole genome shotgun (WGS) entry which is preliminary data.</text>
</comment>
<feature type="region of interest" description="Disordered" evidence="1">
    <location>
        <begin position="1"/>
        <end position="27"/>
    </location>
</feature>
<evidence type="ECO:0000256" key="1">
    <source>
        <dbReference type="SAM" id="MobiDB-lite"/>
    </source>
</evidence>
<evidence type="ECO:0000313" key="2">
    <source>
        <dbReference type="EMBL" id="GGX70201.1"/>
    </source>
</evidence>
<evidence type="ECO:0008006" key="4">
    <source>
        <dbReference type="Google" id="ProtNLM"/>
    </source>
</evidence>